<dbReference type="Proteomes" id="UP000032427">
    <property type="component" value="Chromosome 2"/>
</dbReference>
<organism evidence="1 2">
    <name type="scientific">Aliivibrio wodanis</name>
    <dbReference type="NCBI Taxonomy" id="80852"/>
    <lineage>
        <taxon>Bacteria</taxon>
        <taxon>Pseudomonadati</taxon>
        <taxon>Pseudomonadota</taxon>
        <taxon>Gammaproteobacteria</taxon>
        <taxon>Vibrionales</taxon>
        <taxon>Vibrionaceae</taxon>
        <taxon>Aliivibrio</taxon>
    </lineage>
</organism>
<sequence length="411" mass="47640">MNIKYLWLALVGFIILIGCNKKDSALQTSAAEPPKTEVELLNEQVWEDNRVYVSKDNYILTKEANGTIPGIMKPCFVVNSAKEWPREDLSNADSYDLPRVDFRWNNGKHDAYSVMTEKQIYEARDKIWSIKTDGSDLRLVTDFLDVVPMNKQHEAVPIRMMRRSPNNRYLAWSDSVNKVIFDVQTQKSTLLGTDLGHSQFLWAEDSSYLYFEDRAKYWKYDLTTGETTQMDDDFHFSEVGVIYGGKRYAVSDFGVGVYDEKSDERLYGVSIYPKELQEQKKEQGYLVVTREHSFKYELKNRSISPDGKYAWGESNEYRFFINTETQEVNSERIVRSEVGKYQYFEQLGLNANYVRDGTGGVIFLKLNEDKTVPKDEWINWPQICSGHSATLSWLYNGFANDGAFIKEDNNE</sequence>
<accession>A0A090K172</accession>
<dbReference type="STRING" id="80852.AWOD_II_0801"/>
<evidence type="ECO:0000313" key="1">
    <source>
        <dbReference type="EMBL" id="CED57428.1"/>
    </source>
</evidence>
<dbReference type="GeneID" id="28543053"/>
<gene>
    <name evidence="1" type="ORF">AWOD_II_0801</name>
</gene>
<dbReference type="SUPFAM" id="SSF69304">
    <property type="entry name" value="Tricorn protease N-terminal domain"/>
    <property type="match status" value="1"/>
</dbReference>
<name>A0A090K172_9GAMM</name>
<keyword evidence="2" id="KW-1185">Reference proteome</keyword>
<dbReference type="KEGG" id="awd:AWOD_II_0801"/>
<dbReference type="HOGENOM" id="CLU_769338_0_0_6"/>
<evidence type="ECO:0000313" key="2">
    <source>
        <dbReference type="Proteomes" id="UP000032427"/>
    </source>
</evidence>
<protein>
    <recommendedName>
        <fullName evidence="3">Lipoprotein</fullName>
    </recommendedName>
</protein>
<evidence type="ECO:0008006" key="3">
    <source>
        <dbReference type="Google" id="ProtNLM"/>
    </source>
</evidence>
<dbReference type="OrthoDB" id="5845258at2"/>
<dbReference type="PATRIC" id="fig|80852.17.peg.3587"/>
<dbReference type="PROSITE" id="PS51257">
    <property type="entry name" value="PROKAR_LIPOPROTEIN"/>
    <property type="match status" value="1"/>
</dbReference>
<proteinExistence type="predicted"/>
<dbReference type="EMBL" id="LN554847">
    <property type="protein sequence ID" value="CED57428.1"/>
    <property type="molecule type" value="Genomic_DNA"/>
</dbReference>
<reference evidence="2" key="1">
    <citation type="submission" date="2014-09" db="EMBL/GenBank/DDBJ databases">
        <authorList>
            <person name="Hjerde E."/>
        </authorList>
    </citation>
    <scope>NUCLEOTIDE SEQUENCE [LARGE SCALE GENOMIC DNA]</scope>
    <source>
        <strain evidence="2">06/09/139</strain>
    </source>
</reference>
<dbReference type="AlphaFoldDB" id="A0A090K172"/>